<dbReference type="InterPro" id="IPR029071">
    <property type="entry name" value="Ubiquitin-like_domsf"/>
</dbReference>
<name>A0A6A4HCG9_9AGAR</name>
<keyword evidence="4" id="KW-1185">Reference proteome</keyword>
<dbReference type="InterPro" id="IPR019956">
    <property type="entry name" value="Ubiquitin_dom"/>
</dbReference>
<dbReference type="Proteomes" id="UP000799118">
    <property type="component" value="Unassembled WGS sequence"/>
</dbReference>
<dbReference type="SUPFAM" id="SSF54236">
    <property type="entry name" value="Ubiquitin-like"/>
    <property type="match status" value="1"/>
</dbReference>
<protein>
    <recommendedName>
        <fullName evidence="2">Ubiquitin-like domain-containing protein</fullName>
    </recommendedName>
</protein>
<dbReference type="Pfam" id="PF00240">
    <property type="entry name" value="ubiquitin"/>
    <property type="match status" value="1"/>
</dbReference>
<sequence>MEARILTTLNIVRSTPKGDIKSTAQAELPLDTPFEKLAHIIQPLVNMDFPAENYRITPASPITLTITTGSSSYDPSSPGGLKINTNEPLARYFKDYRRYHGLSPANSSTKSSVTTSARSAVDKKNNTVEWSNSTITVGQASFQFNRTLRVPDNATKYALPPGLGTFPIVKAQDHLSSLPDHIKKRGGYIMPLFQREALWIGISGHQCAIKISVGGINAITGGKQDEEPLVKGQQDYVVGGRQPWLDGIATEPGVVRQFVAMKLGYGYTIEEQLANTTNGGIQIDVFPPLIDELRLDKSPTQLDIKPNEKISMTSAQFSSNTLRQLAQFATIEPVLHVWYRDGPNDILQQPLLGPYDSGYYGMHIIVQTLTGKKLNVQVSSSDTIDKLKAKVQEREGIPPDQQRLIWAGKQLEDGRTLSGKNPELCLRWICLMMLLVSDYNIEHNSTLHLVLRLRGGGYTTLEDERMGIAAGGRITQKIYEDKYSPVIYDEEAPCRVFIHTVSTAAWEVITGVVCPLTPITPALYRAHDYPWFALYDEHLPTVQPSGIFNKIRSITQLDNSGVPPYQAPINPQSPPDCPRHSLRKSTCVCRPCSHPACAECFGEGIMSGSKCMVCQKKVDKYVGYDKPLPKVSMGGGSEGNWWESESQIGGLEGKE</sequence>
<evidence type="ECO:0000259" key="2">
    <source>
        <dbReference type="PROSITE" id="PS50053"/>
    </source>
</evidence>
<dbReference type="PANTHER" id="PTHR10666">
    <property type="entry name" value="UBIQUITIN"/>
    <property type="match status" value="1"/>
</dbReference>
<feature type="domain" description="Ubiquitin-like" evidence="2">
    <location>
        <begin position="362"/>
        <end position="456"/>
    </location>
</feature>
<dbReference type="InterPro" id="IPR000626">
    <property type="entry name" value="Ubiquitin-like_dom"/>
</dbReference>
<proteinExistence type="predicted"/>
<evidence type="ECO:0000313" key="3">
    <source>
        <dbReference type="EMBL" id="KAE9394937.1"/>
    </source>
</evidence>
<organism evidence="3 4">
    <name type="scientific">Gymnopus androsaceus JB14</name>
    <dbReference type="NCBI Taxonomy" id="1447944"/>
    <lineage>
        <taxon>Eukaryota</taxon>
        <taxon>Fungi</taxon>
        <taxon>Dikarya</taxon>
        <taxon>Basidiomycota</taxon>
        <taxon>Agaricomycotina</taxon>
        <taxon>Agaricomycetes</taxon>
        <taxon>Agaricomycetidae</taxon>
        <taxon>Agaricales</taxon>
        <taxon>Marasmiineae</taxon>
        <taxon>Omphalotaceae</taxon>
        <taxon>Gymnopus</taxon>
    </lineage>
</organism>
<dbReference type="EMBL" id="ML769540">
    <property type="protein sequence ID" value="KAE9394937.1"/>
    <property type="molecule type" value="Genomic_DNA"/>
</dbReference>
<dbReference type="SMART" id="SM00213">
    <property type="entry name" value="UBQ"/>
    <property type="match status" value="1"/>
</dbReference>
<dbReference type="PROSITE" id="PS50053">
    <property type="entry name" value="UBIQUITIN_2"/>
    <property type="match status" value="1"/>
</dbReference>
<evidence type="ECO:0000256" key="1">
    <source>
        <dbReference type="SAM" id="MobiDB-lite"/>
    </source>
</evidence>
<accession>A0A6A4HCG9</accession>
<reference evidence="3" key="1">
    <citation type="journal article" date="2019" name="Environ. Microbiol.">
        <title>Fungal ecological strategies reflected in gene transcription - a case study of two litter decomposers.</title>
        <authorList>
            <person name="Barbi F."/>
            <person name="Kohler A."/>
            <person name="Barry K."/>
            <person name="Baskaran P."/>
            <person name="Daum C."/>
            <person name="Fauchery L."/>
            <person name="Ihrmark K."/>
            <person name="Kuo A."/>
            <person name="LaButti K."/>
            <person name="Lipzen A."/>
            <person name="Morin E."/>
            <person name="Grigoriev I.V."/>
            <person name="Henrissat B."/>
            <person name="Lindahl B."/>
            <person name="Martin F."/>
        </authorList>
    </citation>
    <scope>NUCLEOTIDE SEQUENCE</scope>
    <source>
        <strain evidence="3">JB14</strain>
    </source>
</reference>
<dbReference type="PRINTS" id="PR00348">
    <property type="entry name" value="UBIQUITIN"/>
</dbReference>
<gene>
    <name evidence="3" type="ORF">BT96DRAFT_1022230</name>
</gene>
<dbReference type="InterPro" id="IPR050158">
    <property type="entry name" value="Ubiquitin_ubiquitin-like"/>
</dbReference>
<dbReference type="OrthoDB" id="428577at2759"/>
<dbReference type="Gene3D" id="3.10.20.90">
    <property type="entry name" value="Phosphatidylinositol 3-kinase Catalytic Subunit, Chain A, domain 1"/>
    <property type="match status" value="1"/>
</dbReference>
<dbReference type="AlphaFoldDB" id="A0A6A4HCG9"/>
<feature type="region of interest" description="Disordered" evidence="1">
    <location>
        <begin position="634"/>
        <end position="655"/>
    </location>
</feature>
<evidence type="ECO:0000313" key="4">
    <source>
        <dbReference type="Proteomes" id="UP000799118"/>
    </source>
</evidence>